<feature type="chain" id="PRO_5036720873" description="T9SS type A sorting domain-containing protein" evidence="1">
    <location>
        <begin position="24"/>
        <end position="742"/>
    </location>
</feature>
<evidence type="ECO:0008006" key="4">
    <source>
        <dbReference type="Google" id="ProtNLM"/>
    </source>
</evidence>
<dbReference type="InterPro" id="IPR015915">
    <property type="entry name" value="Kelch-typ_b-propeller"/>
</dbReference>
<comment type="caution">
    <text evidence="2">The sequence shown here is derived from an EMBL/GenBank/DDBJ whole genome shotgun (WGS) entry which is preliminary data.</text>
</comment>
<dbReference type="SUPFAM" id="SSF117281">
    <property type="entry name" value="Kelch motif"/>
    <property type="match status" value="1"/>
</dbReference>
<reference evidence="2" key="1">
    <citation type="submission" date="2020-07" db="EMBL/GenBank/DDBJ databases">
        <title>Huge and variable diversity of episymbiotic CPR bacteria and DPANN archaea in groundwater ecosystems.</title>
        <authorList>
            <person name="He C.Y."/>
            <person name="Keren R."/>
            <person name="Whittaker M."/>
            <person name="Farag I.F."/>
            <person name="Doudna J."/>
            <person name="Cate J.H.D."/>
            <person name="Banfield J.F."/>
        </authorList>
    </citation>
    <scope>NUCLEOTIDE SEQUENCE</scope>
    <source>
        <strain evidence="2">NC_groundwater_1813_Pr3_B-0.1um_71_17</strain>
    </source>
</reference>
<feature type="signal peptide" evidence="1">
    <location>
        <begin position="1"/>
        <end position="23"/>
    </location>
</feature>
<gene>
    <name evidence="2" type="ORF">HZA61_07010</name>
</gene>
<name>A0A933SD70_UNCEI</name>
<evidence type="ECO:0000256" key="1">
    <source>
        <dbReference type="SAM" id="SignalP"/>
    </source>
</evidence>
<dbReference type="Gene3D" id="2.120.10.80">
    <property type="entry name" value="Kelch-type beta propeller"/>
    <property type="match status" value="2"/>
</dbReference>
<dbReference type="SUPFAM" id="SSF50965">
    <property type="entry name" value="Galactose oxidase, central domain"/>
    <property type="match status" value="2"/>
</dbReference>
<dbReference type="EMBL" id="JACRIW010000047">
    <property type="protein sequence ID" value="MBI5169221.1"/>
    <property type="molecule type" value="Genomic_DNA"/>
</dbReference>
<proteinExistence type="predicted"/>
<evidence type="ECO:0000313" key="3">
    <source>
        <dbReference type="Proteomes" id="UP000696931"/>
    </source>
</evidence>
<dbReference type="PANTHER" id="PTHR23244:SF471">
    <property type="entry name" value="GUANINE NUCLEOTIDE-BINDING PROTEIN SUBUNIT BETA 1-RELATED"/>
    <property type="match status" value="1"/>
</dbReference>
<dbReference type="Proteomes" id="UP000696931">
    <property type="component" value="Unassembled WGS sequence"/>
</dbReference>
<protein>
    <recommendedName>
        <fullName evidence="4">T9SS type A sorting domain-containing protein</fullName>
    </recommendedName>
</protein>
<dbReference type="AlphaFoldDB" id="A0A933SD70"/>
<accession>A0A933SD70</accession>
<organism evidence="2 3">
    <name type="scientific">Eiseniibacteriota bacterium</name>
    <dbReference type="NCBI Taxonomy" id="2212470"/>
    <lineage>
        <taxon>Bacteria</taxon>
        <taxon>Candidatus Eiseniibacteriota</taxon>
    </lineage>
</organism>
<evidence type="ECO:0000313" key="2">
    <source>
        <dbReference type="EMBL" id="MBI5169221.1"/>
    </source>
</evidence>
<dbReference type="InterPro" id="IPR011043">
    <property type="entry name" value="Gal_Oxase/kelch_b-propeller"/>
</dbReference>
<sequence length="742" mass="77487">MPHSHVLAAVLLAALSFPLSASAGPAGVRRPLAPPITGHALWDADRHQCWVFEASSEGVWSYDPAAITHWKWHGIGSFGAGLGQYGSGRNVFLDRARSRLVVPGFTQLGVLAIRTNMTWEFPSTQGAPLDLGAAVYDEAGDRLIALGEDGVLSQLTLSDPPTWSALAVVNPSLGIAGDQAMVLDPEHGVLVITGGTRWEGACQAYVPSYASWKLPLATLTWSALPALSVPGAYDMQFLWDGARHRVLAVGGRYGFFCEADGQWYEGASSQVYGLDPVAASPAWNLVTFRPDFRTSGAVVLDPDADRLLSFGGFSPSRGIIAAETWNEVLAMPFGGPTALAWAVQATGSPNSAQGSDFAFDPRRGHVLLHGGLRALSAYGDYATSGAIAAFDDPDTLWGAFATAHDAMDAAVAVDALHDRVVYFGGRSQSASPGSPPVWLNTTTVVSLASGAVTSPVTGTKPPARTHGSLVWDAQRQKFLLLGGENASGMPLHDAWLLDPATWTWSALATTGTPPSGDVRCAVYDPAAHVTLVHDSNGDVAVLAPGAGTDTWTVLGRVGDVPMLQSIALDTARHRLLGLDASLGVFEAALGGPSLAWNALHAPQATSVEAVAMYDAIDDRMLIGLRAMPQSPGKAGLWAVDFGAGALGVAGRGPGRGDALRLAGAQPSARGPEVECTLSTGVPARLEVFDVTGRRVWSRDVTALGAGVHRVRAGEGLALAPGVYAVRLVRGPEASTVRAVVIR</sequence>
<keyword evidence="1" id="KW-0732">Signal</keyword>
<dbReference type="PANTHER" id="PTHR23244">
    <property type="entry name" value="KELCH REPEAT DOMAIN"/>
    <property type="match status" value="1"/>
</dbReference>